<feature type="compositionally biased region" description="Acidic residues" evidence="1">
    <location>
        <begin position="153"/>
        <end position="170"/>
    </location>
</feature>
<proteinExistence type="predicted"/>
<evidence type="ECO:0000313" key="2">
    <source>
        <dbReference type="EnsemblPlants" id="ONIVA04G08560.1"/>
    </source>
</evidence>
<sequence>MVRSAHDDSLPLAASEVTARLVRRAAPKRRVAELDVEAQQASGGRRGGCRRRGGGVLGVGGVQVLTEKRRGGGVLGADGVQLLTEEQHAYGYLSDAEWHPGGCFVPESEDQMCGSVNDSELPADGGFVPDSEDEASGGIDDSELTPDGCVVPDSEDEASCVVPDSEDEESGGGVHNLEQKPDKDISANLEEQHMDGIEQLVGGEEVAGLQDDAGVAARDEGVDEFAEICESMLRLLLPLYFTIPH</sequence>
<dbReference type="AlphaFoldDB" id="A0A0E0GZZ1"/>
<name>A0A0E0GZZ1_ORYNI</name>
<reference evidence="2" key="2">
    <citation type="submission" date="2018-04" db="EMBL/GenBank/DDBJ databases">
        <title>OnivRS2 (Oryza nivara Reference Sequence Version 2).</title>
        <authorList>
            <person name="Zhang J."/>
            <person name="Kudrna D."/>
            <person name="Lee S."/>
            <person name="Talag J."/>
            <person name="Rajasekar S."/>
            <person name="Welchert J."/>
            <person name="Hsing Y.-I."/>
            <person name="Wing R.A."/>
        </authorList>
    </citation>
    <scope>NUCLEOTIDE SEQUENCE [LARGE SCALE GENOMIC DNA]</scope>
    <source>
        <strain evidence="2">SL10</strain>
    </source>
</reference>
<keyword evidence="3" id="KW-1185">Reference proteome</keyword>
<reference evidence="2" key="1">
    <citation type="submission" date="2015-04" db="UniProtKB">
        <authorList>
            <consortium name="EnsemblPlants"/>
        </authorList>
    </citation>
    <scope>IDENTIFICATION</scope>
    <source>
        <strain evidence="2">SL10</strain>
    </source>
</reference>
<organism evidence="2">
    <name type="scientific">Oryza nivara</name>
    <name type="common">Indian wild rice</name>
    <name type="synonym">Oryza sativa f. spontanea</name>
    <dbReference type="NCBI Taxonomy" id="4536"/>
    <lineage>
        <taxon>Eukaryota</taxon>
        <taxon>Viridiplantae</taxon>
        <taxon>Streptophyta</taxon>
        <taxon>Embryophyta</taxon>
        <taxon>Tracheophyta</taxon>
        <taxon>Spermatophyta</taxon>
        <taxon>Magnoliopsida</taxon>
        <taxon>Liliopsida</taxon>
        <taxon>Poales</taxon>
        <taxon>Poaceae</taxon>
        <taxon>BOP clade</taxon>
        <taxon>Oryzoideae</taxon>
        <taxon>Oryzeae</taxon>
        <taxon>Oryzinae</taxon>
        <taxon>Oryza</taxon>
    </lineage>
</organism>
<evidence type="ECO:0000256" key="1">
    <source>
        <dbReference type="SAM" id="MobiDB-lite"/>
    </source>
</evidence>
<protein>
    <submittedName>
        <fullName evidence="2">Uncharacterized protein</fullName>
    </submittedName>
</protein>
<dbReference type="HOGENOM" id="CLU_1139566_0_0_1"/>
<dbReference type="OMA" id="KLPPEGC"/>
<evidence type="ECO:0000313" key="3">
    <source>
        <dbReference type="Proteomes" id="UP000006591"/>
    </source>
</evidence>
<feature type="region of interest" description="Disordered" evidence="1">
    <location>
        <begin position="123"/>
        <end position="181"/>
    </location>
</feature>
<feature type="compositionally biased region" description="Acidic residues" evidence="1">
    <location>
        <begin position="130"/>
        <end position="144"/>
    </location>
</feature>
<dbReference type="STRING" id="4536.A0A0E0GZZ1"/>
<dbReference type="EnsemblPlants" id="ONIVA04G08560.1">
    <property type="protein sequence ID" value="ONIVA04G08560.1"/>
    <property type="gene ID" value="ONIVA04G08560"/>
</dbReference>
<dbReference type="Gramene" id="ONIVA04G08560.1">
    <property type="protein sequence ID" value="ONIVA04G08560.1"/>
    <property type="gene ID" value="ONIVA04G08560"/>
</dbReference>
<accession>A0A0E0GZZ1</accession>
<dbReference type="Proteomes" id="UP000006591">
    <property type="component" value="Chromosome 4"/>
</dbReference>